<proteinExistence type="predicted"/>
<gene>
    <name evidence="2" type="ORF">ATEG_07701</name>
</gene>
<dbReference type="GeneID" id="4322641"/>
<dbReference type="HOGENOM" id="CLU_2249559_0_0_1"/>
<accession>Q0CF33</accession>
<dbReference type="Proteomes" id="UP000007963">
    <property type="component" value="Unassembled WGS sequence"/>
</dbReference>
<dbReference type="RefSeq" id="XP_001216322.1">
    <property type="nucleotide sequence ID" value="XM_001216322.1"/>
</dbReference>
<dbReference type="AlphaFoldDB" id="Q0CF33"/>
<reference evidence="3" key="1">
    <citation type="submission" date="2005-09" db="EMBL/GenBank/DDBJ databases">
        <title>Annotation of the Aspergillus terreus NIH2624 genome.</title>
        <authorList>
            <person name="Birren B.W."/>
            <person name="Lander E.S."/>
            <person name="Galagan J.E."/>
            <person name="Nusbaum C."/>
            <person name="Devon K."/>
            <person name="Henn M."/>
            <person name="Ma L.-J."/>
            <person name="Jaffe D.B."/>
            <person name="Butler J."/>
            <person name="Alvarez P."/>
            <person name="Gnerre S."/>
            <person name="Grabherr M."/>
            <person name="Kleber M."/>
            <person name="Mauceli E.W."/>
            <person name="Brockman W."/>
            <person name="Rounsley S."/>
            <person name="Young S.K."/>
            <person name="LaButti K."/>
            <person name="Pushparaj V."/>
            <person name="DeCaprio D."/>
            <person name="Crawford M."/>
            <person name="Koehrsen M."/>
            <person name="Engels R."/>
            <person name="Montgomery P."/>
            <person name="Pearson M."/>
            <person name="Howarth C."/>
            <person name="Larson L."/>
            <person name="Luoma S."/>
            <person name="White J."/>
            <person name="Alvarado L."/>
            <person name="Kodira C.D."/>
            <person name="Zeng Q."/>
            <person name="Oleary S."/>
            <person name="Yandava C."/>
            <person name="Denning D.W."/>
            <person name="Nierman W.C."/>
            <person name="Milne T."/>
            <person name="Madden K."/>
        </authorList>
    </citation>
    <scope>NUCLEOTIDE SEQUENCE [LARGE SCALE GENOMIC DNA]</scope>
    <source>
        <strain evidence="3">NIH 2624 / FGSC A1156</strain>
    </source>
</reference>
<organism evidence="2 3">
    <name type="scientific">Aspergillus terreus (strain NIH 2624 / FGSC A1156)</name>
    <dbReference type="NCBI Taxonomy" id="341663"/>
    <lineage>
        <taxon>Eukaryota</taxon>
        <taxon>Fungi</taxon>
        <taxon>Dikarya</taxon>
        <taxon>Ascomycota</taxon>
        <taxon>Pezizomycotina</taxon>
        <taxon>Eurotiomycetes</taxon>
        <taxon>Eurotiomycetidae</taxon>
        <taxon>Eurotiales</taxon>
        <taxon>Aspergillaceae</taxon>
        <taxon>Aspergillus</taxon>
        <taxon>Aspergillus subgen. Circumdati</taxon>
    </lineage>
</organism>
<evidence type="ECO:0000256" key="1">
    <source>
        <dbReference type="SAM" id="SignalP"/>
    </source>
</evidence>
<evidence type="ECO:0008006" key="4">
    <source>
        <dbReference type="Google" id="ProtNLM"/>
    </source>
</evidence>
<keyword evidence="1" id="KW-0732">Signal</keyword>
<evidence type="ECO:0000313" key="3">
    <source>
        <dbReference type="Proteomes" id="UP000007963"/>
    </source>
</evidence>
<dbReference type="VEuPathDB" id="FungiDB:ATEG_07701"/>
<name>Q0CF33_ASPTN</name>
<protein>
    <recommendedName>
        <fullName evidence="4">Hydrophobin</fullName>
    </recommendedName>
</protein>
<feature type="chain" id="PRO_5004170238" description="Hydrophobin" evidence="1">
    <location>
        <begin position="17"/>
        <end position="104"/>
    </location>
</feature>
<evidence type="ECO:0000313" key="2">
    <source>
        <dbReference type="EMBL" id="EAU31963.1"/>
    </source>
</evidence>
<feature type="signal peptide" evidence="1">
    <location>
        <begin position="1"/>
        <end position="16"/>
    </location>
</feature>
<sequence length="104" mass="11578">MKYQLATLLFASMALSQSTTTVKEAREICGKNIKLSCCERGGPLQAVFENCKEISTARDMIVSNYIPEYLLNTVYPPIQTVASPILPALEIKYICVLCERATQQ</sequence>
<dbReference type="EMBL" id="CH476604">
    <property type="protein sequence ID" value="EAU31963.1"/>
    <property type="molecule type" value="Genomic_DNA"/>
</dbReference>